<dbReference type="OrthoDB" id="8778301at2"/>
<accession>A0A6L6QGC7</accession>
<dbReference type="Proteomes" id="UP000472320">
    <property type="component" value="Unassembled WGS sequence"/>
</dbReference>
<name>A0A6L6QGC7_9BURK</name>
<proteinExistence type="predicted"/>
<dbReference type="AlphaFoldDB" id="A0A6L6QGC7"/>
<protein>
    <submittedName>
        <fullName evidence="1">Uncharacterized protein</fullName>
    </submittedName>
</protein>
<evidence type="ECO:0000313" key="1">
    <source>
        <dbReference type="EMBL" id="MTW11412.1"/>
    </source>
</evidence>
<dbReference type="EMBL" id="WNKX01000008">
    <property type="protein sequence ID" value="MTW11412.1"/>
    <property type="molecule type" value="Genomic_DNA"/>
</dbReference>
<keyword evidence="2" id="KW-1185">Reference proteome</keyword>
<dbReference type="RefSeq" id="WP_155454371.1">
    <property type="nucleotide sequence ID" value="NZ_WNKX01000008.1"/>
</dbReference>
<sequence length="132" mass="14549">MANRDLPRRGSRQANALSALLSLGGKASVHTLYRIGGKSISRLNFDVIVIEQLVFYGLVKKIEGEVELTEAGRVHLGVAKPVEAYVGKVPEPRVGIGFRPLRARSPMVIREGAFDYRDIPSVMAGHRIPYRP</sequence>
<organism evidence="1 2">
    <name type="scientific">Massilia eburnea</name>
    <dbReference type="NCBI Taxonomy" id="1776165"/>
    <lineage>
        <taxon>Bacteria</taxon>
        <taxon>Pseudomonadati</taxon>
        <taxon>Pseudomonadota</taxon>
        <taxon>Betaproteobacteria</taxon>
        <taxon>Burkholderiales</taxon>
        <taxon>Oxalobacteraceae</taxon>
        <taxon>Telluria group</taxon>
        <taxon>Massilia</taxon>
    </lineage>
</organism>
<reference evidence="1 2" key="1">
    <citation type="submission" date="2019-11" db="EMBL/GenBank/DDBJ databases">
        <title>Type strains purchased from KCTC, JCM and DSMZ.</title>
        <authorList>
            <person name="Lu H."/>
        </authorList>
    </citation>
    <scope>NUCLEOTIDE SEQUENCE [LARGE SCALE GENOMIC DNA]</scope>
    <source>
        <strain evidence="1 2">JCM 31587</strain>
    </source>
</reference>
<gene>
    <name evidence="1" type="ORF">GM658_12475</name>
</gene>
<evidence type="ECO:0000313" key="2">
    <source>
        <dbReference type="Proteomes" id="UP000472320"/>
    </source>
</evidence>
<comment type="caution">
    <text evidence="1">The sequence shown here is derived from an EMBL/GenBank/DDBJ whole genome shotgun (WGS) entry which is preliminary data.</text>
</comment>